<dbReference type="InterPro" id="IPR009825">
    <property type="entry name" value="ECF_substrate-spec-like"/>
</dbReference>
<feature type="transmembrane region" description="Helical" evidence="3">
    <location>
        <begin position="12"/>
        <end position="28"/>
    </location>
</feature>
<dbReference type="Proteomes" id="UP000014923">
    <property type="component" value="Unassembled WGS sequence"/>
</dbReference>
<comment type="caution">
    <text evidence="4">The sequence shown here is derived from an EMBL/GenBank/DDBJ whole genome shotgun (WGS) entry which is preliminary data.</text>
</comment>
<evidence type="ECO:0000256" key="3">
    <source>
        <dbReference type="SAM" id="Phobius"/>
    </source>
</evidence>
<dbReference type="Pfam" id="PF07155">
    <property type="entry name" value="ECF-ribofla_trS"/>
    <property type="match status" value="1"/>
</dbReference>
<keyword evidence="5" id="KW-1185">Reference proteome</keyword>
<dbReference type="Gene3D" id="1.10.1760.20">
    <property type="match status" value="1"/>
</dbReference>
<evidence type="ECO:0000313" key="4">
    <source>
        <dbReference type="EMBL" id="CDF58089.1"/>
    </source>
</evidence>
<dbReference type="AlphaFoldDB" id="R7RPX9"/>
<dbReference type="OrthoDB" id="411368at2"/>
<evidence type="ECO:0008006" key="6">
    <source>
        <dbReference type="Google" id="ProtNLM"/>
    </source>
</evidence>
<feature type="transmembrane region" description="Helical" evidence="3">
    <location>
        <begin position="102"/>
        <end position="123"/>
    </location>
</feature>
<name>R7RPX9_9CLOT</name>
<dbReference type="eggNOG" id="COG4720">
    <property type="taxonomic scope" value="Bacteria"/>
</dbReference>
<dbReference type="HOGENOM" id="CLU_084705_1_0_9"/>
<dbReference type="PANTHER" id="PTHR37815">
    <property type="entry name" value="UPF0397 PROTEIN BC_2624-RELATED"/>
    <property type="match status" value="1"/>
</dbReference>
<dbReference type="GO" id="GO:0016020">
    <property type="term" value="C:membrane"/>
    <property type="evidence" value="ECO:0007669"/>
    <property type="project" value="InterPro"/>
</dbReference>
<accession>R7RPX9</accession>
<keyword evidence="1 3" id="KW-0812">Transmembrane</keyword>
<dbReference type="RefSeq" id="WP_018661844.1">
    <property type="nucleotide sequence ID" value="NZ_HF952018.1"/>
</dbReference>
<gene>
    <name evidence="4" type="ORF">TCEL_02003</name>
</gene>
<feature type="transmembrane region" description="Helical" evidence="3">
    <location>
        <begin position="143"/>
        <end position="159"/>
    </location>
</feature>
<reference evidence="4" key="1">
    <citation type="submission" date="2013-03" db="EMBL/GenBank/DDBJ databases">
        <title>Draft genome sequence of the hydrogen-ethanol-producing anaerobic alkalithermophilic Caloramator celere.</title>
        <authorList>
            <person name="Ciranna A."/>
            <person name="Larjo A."/>
            <person name="Kivisto A."/>
            <person name="Santala V."/>
            <person name="Roos C."/>
            <person name="Karp M."/>
        </authorList>
    </citation>
    <scope>NUCLEOTIDE SEQUENCE [LARGE SCALE GENOMIC DNA]</scope>
    <source>
        <strain evidence="4">DSM 8682</strain>
    </source>
</reference>
<feature type="transmembrane region" description="Helical" evidence="3">
    <location>
        <begin position="40"/>
        <end position="65"/>
    </location>
</feature>
<evidence type="ECO:0000256" key="2">
    <source>
        <dbReference type="ARBA" id="ARBA00022989"/>
    </source>
</evidence>
<feature type="transmembrane region" description="Helical" evidence="3">
    <location>
        <begin position="71"/>
        <end position="90"/>
    </location>
</feature>
<evidence type="ECO:0000256" key="1">
    <source>
        <dbReference type="ARBA" id="ARBA00022692"/>
    </source>
</evidence>
<evidence type="ECO:0000313" key="5">
    <source>
        <dbReference type="Proteomes" id="UP000014923"/>
    </source>
</evidence>
<dbReference type="EMBL" id="CAVN010000093">
    <property type="protein sequence ID" value="CDF58089.1"/>
    <property type="molecule type" value="Genomic_DNA"/>
</dbReference>
<keyword evidence="3" id="KW-0472">Membrane</keyword>
<sequence>MNNQKTSKITTMAMAIALVTVCTMVIRIPSINGYVNFGDIMIFIVAAVLGRKFGFVAGGFGSMLADLIGGYFIYMPATFIIKGLEGLIFASVYERLKNNNTVVSLLIAGLIAGTEMFLGYFIYNNIMFGYADAIGSLIPGDIMQGYLSSIIAVPFIIAIKKTNFKLLNQE</sequence>
<organism evidence="4 5">
    <name type="scientific">Thermobrachium celere DSM 8682</name>
    <dbReference type="NCBI Taxonomy" id="941824"/>
    <lineage>
        <taxon>Bacteria</taxon>
        <taxon>Bacillati</taxon>
        <taxon>Bacillota</taxon>
        <taxon>Clostridia</taxon>
        <taxon>Eubacteriales</taxon>
        <taxon>Clostridiaceae</taxon>
        <taxon>Thermobrachium</taxon>
    </lineage>
</organism>
<dbReference type="PANTHER" id="PTHR37815:SF3">
    <property type="entry name" value="UPF0397 PROTEIN SPR0429"/>
    <property type="match status" value="1"/>
</dbReference>
<proteinExistence type="predicted"/>
<protein>
    <recommendedName>
        <fullName evidence="6">ECF transporter S component</fullName>
    </recommendedName>
</protein>
<keyword evidence="2 3" id="KW-1133">Transmembrane helix</keyword>